<name>A0ACC2CWZ7_DIPCM</name>
<proteinExistence type="predicted"/>
<comment type="caution">
    <text evidence="1">The sequence shown here is derived from an EMBL/GenBank/DDBJ whole genome shotgun (WGS) entry which is preliminary data.</text>
</comment>
<keyword evidence="2" id="KW-1185">Reference proteome</keyword>
<sequence>MASAGAAHVGGWRKIPEAQRMFVVLIFIWLLPSNLEHGGVVAKDDGLPMNSFNTSHSLLPTRLLNVGKELEGEKLPLKGGHCFYEVLGLEQSKSYEVKISYPASIPASFSIQLYNDGSKNLGRRLLNTEKLMFHADAHILERSSGDAAKAVILVSVRPAGIVAKRNAQEQPYIFYNILCERVHYGIPQQALWVGLLATVAVLVSIMIAARLPPFLLEQQSPPSVKSAKEML</sequence>
<gene>
    <name evidence="1" type="ORF">O6H91_08G043700</name>
</gene>
<organism evidence="1 2">
    <name type="scientific">Diphasiastrum complanatum</name>
    <name type="common">Issler's clubmoss</name>
    <name type="synonym">Lycopodium complanatum</name>
    <dbReference type="NCBI Taxonomy" id="34168"/>
    <lineage>
        <taxon>Eukaryota</taxon>
        <taxon>Viridiplantae</taxon>
        <taxon>Streptophyta</taxon>
        <taxon>Embryophyta</taxon>
        <taxon>Tracheophyta</taxon>
        <taxon>Lycopodiopsida</taxon>
        <taxon>Lycopodiales</taxon>
        <taxon>Lycopodiaceae</taxon>
        <taxon>Lycopodioideae</taxon>
        <taxon>Diphasiastrum</taxon>
    </lineage>
</organism>
<evidence type="ECO:0000313" key="1">
    <source>
        <dbReference type="EMBL" id="KAJ7546543.1"/>
    </source>
</evidence>
<dbReference type="Proteomes" id="UP001162992">
    <property type="component" value="Chromosome 8"/>
</dbReference>
<accession>A0ACC2CWZ7</accession>
<reference evidence="2" key="1">
    <citation type="journal article" date="2024" name="Proc. Natl. Acad. Sci. U.S.A.">
        <title>Extraordinary preservation of gene collinearity over three hundred million years revealed in homosporous lycophytes.</title>
        <authorList>
            <person name="Li C."/>
            <person name="Wickell D."/>
            <person name="Kuo L.Y."/>
            <person name="Chen X."/>
            <person name="Nie B."/>
            <person name="Liao X."/>
            <person name="Peng D."/>
            <person name="Ji J."/>
            <person name="Jenkins J."/>
            <person name="Williams M."/>
            <person name="Shu S."/>
            <person name="Plott C."/>
            <person name="Barry K."/>
            <person name="Rajasekar S."/>
            <person name="Grimwood J."/>
            <person name="Han X."/>
            <person name="Sun S."/>
            <person name="Hou Z."/>
            <person name="He W."/>
            <person name="Dai G."/>
            <person name="Sun C."/>
            <person name="Schmutz J."/>
            <person name="Leebens-Mack J.H."/>
            <person name="Li F.W."/>
            <person name="Wang L."/>
        </authorList>
    </citation>
    <scope>NUCLEOTIDE SEQUENCE [LARGE SCALE GENOMIC DNA]</scope>
    <source>
        <strain evidence="2">cv. PW_Plant_1</strain>
    </source>
</reference>
<dbReference type="EMBL" id="CM055099">
    <property type="protein sequence ID" value="KAJ7546543.1"/>
    <property type="molecule type" value="Genomic_DNA"/>
</dbReference>
<evidence type="ECO:0000313" key="2">
    <source>
        <dbReference type="Proteomes" id="UP001162992"/>
    </source>
</evidence>
<protein>
    <submittedName>
        <fullName evidence="1">Uncharacterized protein</fullName>
    </submittedName>
</protein>